<proteinExistence type="inferred from homology"/>
<dbReference type="Pfam" id="PF07934">
    <property type="entry name" value="OGG_N"/>
    <property type="match status" value="1"/>
</dbReference>
<sequence length="335" mass="37502">MITRTYTHFDLKQIAASGQCFRLRETAPGRFSAVSGEKALTVVQEGDCFSFHCSQEDFPFWETYFDLHTDYGKVQEMISPKDPYLMAAARFGSGIRILRQDLWEMIITFVISQQRTIPKIREAVEQLSALYGHPIPGSGDGSGLIPDEASVPAGRPCGGPDGGLSAGLDSGPGGASQDQDASRRTFPTPEELNRASLDDLAALKLGYRAKYIKRLCQDAAEGTLNLERLWAMDYAQAMEYLTGFYGIGVKVANCVCLYGLHHIDAFPVDTWIQKILLREYYPRHPRKYAALPRAALYPAIVRDFFGRYRGCQGIMQQYIFYYERFRDASDGPPSP</sequence>
<dbReference type="PANTHER" id="PTHR10242:SF2">
    <property type="entry name" value="N-GLYCOSYLASE_DNA LYASE"/>
    <property type="match status" value="1"/>
</dbReference>
<reference evidence="12" key="2">
    <citation type="submission" date="2021-04" db="EMBL/GenBank/DDBJ databases">
        <authorList>
            <person name="Gilroy R."/>
        </authorList>
    </citation>
    <scope>NUCLEOTIDE SEQUENCE</scope>
    <source>
        <strain evidence="12">ChiGjej4B4-12881</strain>
    </source>
</reference>
<dbReference type="InterPro" id="IPR052054">
    <property type="entry name" value="Oxidative_DNA_repair_enzyme"/>
</dbReference>
<feature type="region of interest" description="Disordered" evidence="10">
    <location>
        <begin position="141"/>
        <end position="189"/>
    </location>
</feature>
<protein>
    <recommendedName>
        <fullName evidence="2">DNA-(apurinic or apyrimidinic site) lyase</fullName>
        <ecNumber evidence="2">4.2.99.18</ecNumber>
    </recommendedName>
</protein>
<dbReference type="Gene3D" id="1.10.340.30">
    <property type="entry name" value="Hypothetical protein, domain 2"/>
    <property type="match status" value="1"/>
</dbReference>
<evidence type="ECO:0000256" key="5">
    <source>
        <dbReference type="ARBA" id="ARBA00023204"/>
    </source>
</evidence>
<dbReference type="InterPro" id="IPR011257">
    <property type="entry name" value="DNA_glycosylase"/>
</dbReference>
<dbReference type="PANTHER" id="PTHR10242">
    <property type="entry name" value="8-OXOGUANINE DNA GLYCOSYLASE"/>
    <property type="match status" value="1"/>
</dbReference>
<dbReference type="Gene3D" id="3.30.310.260">
    <property type="match status" value="1"/>
</dbReference>
<dbReference type="GO" id="GO:0006284">
    <property type="term" value="P:base-excision repair"/>
    <property type="evidence" value="ECO:0007669"/>
    <property type="project" value="InterPro"/>
</dbReference>
<evidence type="ECO:0000256" key="1">
    <source>
        <dbReference type="ARBA" id="ARBA00010679"/>
    </source>
</evidence>
<dbReference type="InterPro" id="IPR003265">
    <property type="entry name" value="HhH-GPD_domain"/>
</dbReference>
<keyword evidence="8" id="KW-0326">Glycosidase</keyword>
<keyword evidence="7" id="KW-0511">Multifunctional enzyme</keyword>
<evidence type="ECO:0000256" key="8">
    <source>
        <dbReference type="ARBA" id="ARBA00023295"/>
    </source>
</evidence>
<dbReference type="EMBL" id="DXEU01000050">
    <property type="protein sequence ID" value="HIX51698.1"/>
    <property type="molecule type" value="Genomic_DNA"/>
</dbReference>
<evidence type="ECO:0000256" key="9">
    <source>
        <dbReference type="ARBA" id="ARBA00044632"/>
    </source>
</evidence>
<dbReference type="InterPro" id="IPR023170">
    <property type="entry name" value="HhH_base_excis_C"/>
</dbReference>
<dbReference type="SUPFAM" id="SSF55945">
    <property type="entry name" value="TATA-box binding protein-like"/>
    <property type="match status" value="1"/>
</dbReference>
<dbReference type="GO" id="GO:0006289">
    <property type="term" value="P:nucleotide-excision repair"/>
    <property type="evidence" value="ECO:0007669"/>
    <property type="project" value="InterPro"/>
</dbReference>
<evidence type="ECO:0000256" key="10">
    <source>
        <dbReference type="SAM" id="MobiDB-lite"/>
    </source>
</evidence>
<evidence type="ECO:0000256" key="2">
    <source>
        <dbReference type="ARBA" id="ARBA00012720"/>
    </source>
</evidence>
<keyword evidence="3" id="KW-0227">DNA damage</keyword>
<feature type="domain" description="HhH-GPD" evidence="11">
    <location>
        <begin position="175"/>
        <end position="324"/>
    </location>
</feature>
<dbReference type="SUPFAM" id="SSF48150">
    <property type="entry name" value="DNA-glycosylase"/>
    <property type="match status" value="1"/>
</dbReference>
<keyword evidence="4" id="KW-0378">Hydrolase</keyword>
<dbReference type="AlphaFoldDB" id="A0A9D2AVR4"/>
<dbReference type="Pfam" id="PF00730">
    <property type="entry name" value="HhH-GPD"/>
    <property type="match status" value="1"/>
</dbReference>
<dbReference type="InterPro" id="IPR012904">
    <property type="entry name" value="OGG_N"/>
</dbReference>
<dbReference type="SMART" id="SM00478">
    <property type="entry name" value="ENDO3c"/>
    <property type="match status" value="1"/>
</dbReference>
<keyword evidence="6" id="KW-0456">Lyase</keyword>
<evidence type="ECO:0000259" key="11">
    <source>
        <dbReference type="SMART" id="SM00478"/>
    </source>
</evidence>
<evidence type="ECO:0000313" key="13">
    <source>
        <dbReference type="Proteomes" id="UP000886780"/>
    </source>
</evidence>
<dbReference type="Gene3D" id="1.10.1670.10">
    <property type="entry name" value="Helix-hairpin-Helix base-excision DNA repair enzymes (C-terminal)"/>
    <property type="match status" value="1"/>
</dbReference>
<feature type="compositionally biased region" description="Gly residues" evidence="10">
    <location>
        <begin position="156"/>
        <end position="174"/>
    </location>
</feature>
<evidence type="ECO:0000256" key="4">
    <source>
        <dbReference type="ARBA" id="ARBA00022801"/>
    </source>
</evidence>
<evidence type="ECO:0000256" key="3">
    <source>
        <dbReference type="ARBA" id="ARBA00022763"/>
    </source>
</evidence>
<accession>A0A9D2AVR4</accession>
<dbReference type="CDD" id="cd00056">
    <property type="entry name" value="ENDO3c"/>
    <property type="match status" value="1"/>
</dbReference>
<comment type="catalytic activity">
    <reaction evidence="9">
        <text>2'-deoxyribonucleotide-(2'-deoxyribose 5'-phosphate)-2'-deoxyribonucleotide-DNA = a 3'-end 2'-deoxyribonucleotide-(2,3-dehydro-2,3-deoxyribose 5'-phosphate)-DNA + a 5'-end 5'-phospho-2'-deoxyribonucleoside-DNA + H(+)</text>
        <dbReference type="Rhea" id="RHEA:66592"/>
        <dbReference type="Rhea" id="RHEA-COMP:13180"/>
        <dbReference type="Rhea" id="RHEA-COMP:16897"/>
        <dbReference type="Rhea" id="RHEA-COMP:17067"/>
        <dbReference type="ChEBI" id="CHEBI:15378"/>
        <dbReference type="ChEBI" id="CHEBI:136412"/>
        <dbReference type="ChEBI" id="CHEBI:157695"/>
        <dbReference type="ChEBI" id="CHEBI:167181"/>
        <dbReference type="EC" id="4.2.99.18"/>
    </reaction>
</comment>
<evidence type="ECO:0000256" key="7">
    <source>
        <dbReference type="ARBA" id="ARBA00023268"/>
    </source>
</evidence>
<keyword evidence="5" id="KW-0234">DNA repair</keyword>
<gene>
    <name evidence="12" type="ORF">IAA28_02700</name>
</gene>
<evidence type="ECO:0000256" key="6">
    <source>
        <dbReference type="ARBA" id="ARBA00023239"/>
    </source>
</evidence>
<dbReference type="Proteomes" id="UP000886780">
    <property type="component" value="Unassembled WGS sequence"/>
</dbReference>
<dbReference type="GO" id="GO:0140078">
    <property type="term" value="F:class I DNA-(apurinic or apyrimidinic site) endonuclease activity"/>
    <property type="evidence" value="ECO:0007669"/>
    <property type="project" value="UniProtKB-EC"/>
</dbReference>
<evidence type="ECO:0000313" key="12">
    <source>
        <dbReference type="EMBL" id="HIX51698.1"/>
    </source>
</evidence>
<comment type="similarity">
    <text evidence="1">Belongs to the type-1 OGG1 family.</text>
</comment>
<dbReference type="GO" id="GO:0003684">
    <property type="term" value="F:damaged DNA binding"/>
    <property type="evidence" value="ECO:0007669"/>
    <property type="project" value="InterPro"/>
</dbReference>
<reference evidence="12" key="1">
    <citation type="journal article" date="2021" name="PeerJ">
        <title>Extensive microbial diversity within the chicken gut microbiome revealed by metagenomics and culture.</title>
        <authorList>
            <person name="Gilroy R."/>
            <person name="Ravi A."/>
            <person name="Getino M."/>
            <person name="Pursley I."/>
            <person name="Horton D.L."/>
            <person name="Alikhan N.F."/>
            <person name="Baker D."/>
            <person name="Gharbi K."/>
            <person name="Hall N."/>
            <person name="Watson M."/>
            <person name="Adriaenssens E.M."/>
            <person name="Foster-Nyarko E."/>
            <person name="Jarju S."/>
            <person name="Secka A."/>
            <person name="Antonio M."/>
            <person name="Oren A."/>
            <person name="Chaudhuri R.R."/>
            <person name="La Ragione R."/>
            <person name="Hildebrand F."/>
            <person name="Pallen M.J."/>
        </authorList>
    </citation>
    <scope>NUCLEOTIDE SEQUENCE</scope>
    <source>
        <strain evidence="12">ChiGjej4B4-12881</strain>
    </source>
</reference>
<name>A0A9D2AVR4_9FIRM</name>
<dbReference type="EC" id="4.2.99.18" evidence="2"/>
<organism evidence="12 13">
    <name type="scientific">Candidatus Lachnoclostridium stercoripullorum</name>
    <dbReference type="NCBI Taxonomy" id="2838635"/>
    <lineage>
        <taxon>Bacteria</taxon>
        <taxon>Bacillati</taxon>
        <taxon>Bacillota</taxon>
        <taxon>Clostridia</taxon>
        <taxon>Lachnospirales</taxon>
        <taxon>Lachnospiraceae</taxon>
    </lineage>
</organism>
<dbReference type="GO" id="GO:0008534">
    <property type="term" value="F:oxidized purine nucleobase lesion DNA N-glycosylase activity"/>
    <property type="evidence" value="ECO:0007669"/>
    <property type="project" value="InterPro"/>
</dbReference>
<comment type="caution">
    <text evidence="12">The sequence shown here is derived from an EMBL/GenBank/DDBJ whole genome shotgun (WGS) entry which is preliminary data.</text>
</comment>